<protein>
    <recommendedName>
        <fullName evidence="5">C-di-GMP-binding flagellar brake protein YcgR</fullName>
    </recommendedName>
</protein>
<dbReference type="Pfam" id="PF07238">
    <property type="entry name" value="PilZ"/>
    <property type="match status" value="1"/>
</dbReference>
<name>A0ABQ1PMX6_9BACI</name>
<dbReference type="SUPFAM" id="SSF141371">
    <property type="entry name" value="PilZ domain-like"/>
    <property type="match status" value="1"/>
</dbReference>
<evidence type="ECO:0000259" key="1">
    <source>
        <dbReference type="Pfam" id="PF07238"/>
    </source>
</evidence>
<feature type="domain" description="Type III secretion system flagellar brake protein YcgR PilZN" evidence="2">
    <location>
        <begin position="12"/>
        <end position="100"/>
    </location>
</feature>
<organism evidence="3 4">
    <name type="scientific">Pontibacillus salipaludis</name>
    <dbReference type="NCBI Taxonomy" id="1697394"/>
    <lineage>
        <taxon>Bacteria</taxon>
        <taxon>Bacillati</taxon>
        <taxon>Bacillota</taxon>
        <taxon>Bacilli</taxon>
        <taxon>Bacillales</taxon>
        <taxon>Bacillaceae</taxon>
        <taxon>Pontibacillus</taxon>
    </lineage>
</organism>
<dbReference type="InterPro" id="IPR009875">
    <property type="entry name" value="PilZ_domain"/>
</dbReference>
<sequence length="230" mass="27195">MLWGREERKVIKIGMSLTLEPNQDTDEEPETFYCKLVEQDNQMFYIDYPVNEKTGRTGFFFEGTQFKVTFVGEDQSIYMFTTEVKERKKLQIPVLAIHNPGKKKMIRIQRRQYVRVETAVDVSVQGLEGRQEPFTTITLDISGGGAAVIPPDHHQLHEEDQVEVWFVIPLSSGETHYIQTTSRIVRIFQEKSTKRDQLSLEFTHIDHRDRELLIRFCFERQLLWRRSRVR</sequence>
<evidence type="ECO:0000259" key="2">
    <source>
        <dbReference type="Pfam" id="PF12945"/>
    </source>
</evidence>
<accession>A0ABQ1PMX6</accession>
<reference evidence="4" key="1">
    <citation type="journal article" date="2019" name="Int. J. Syst. Evol. Microbiol.">
        <title>The Global Catalogue of Microorganisms (GCM) 10K type strain sequencing project: providing services to taxonomists for standard genome sequencing and annotation.</title>
        <authorList>
            <consortium name="The Broad Institute Genomics Platform"/>
            <consortium name="The Broad Institute Genome Sequencing Center for Infectious Disease"/>
            <person name="Wu L."/>
            <person name="Ma J."/>
        </authorList>
    </citation>
    <scope>NUCLEOTIDE SEQUENCE [LARGE SCALE GENOMIC DNA]</scope>
    <source>
        <strain evidence="4">CGMCC 1.15353</strain>
    </source>
</reference>
<proteinExistence type="predicted"/>
<keyword evidence="4" id="KW-1185">Reference proteome</keyword>
<feature type="domain" description="PilZ" evidence="1">
    <location>
        <begin position="109"/>
        <end position="219"/>
    </location>
</feature>
<evidence type="ECO:0000313" key="4">
    <source>
        <dbReference type="Proteomes" id="UP000642571"/>
    </source>
</evidence>
<dbReference type="Proteomes" id="UP000642571">
    <property type="component" value="Unassembled WGS sequence"/>
</dbReference>
<dbReference type="InterPro" id="IPR009926">
    <property type="entry name" value="T3SS_YcgR_PilZN"/>
</dbReference>
<dbReference type="Gene3D" id="2.40.10.220">
    <property type="entry name" value="predicted glycosyltransferase like domains"/>
    <property type="match status" value="1"/>
</dbReference>
<dbReference type="Pfam" id="PF12945">
    <property type="entry name" value="PilZNR"/>
    <property type="match status" value="1"/>
</dbReference>
<gene>
    <name evidence="3" type="primary">ypfA</name>
    <name evidence="3" type="ORF">GCM10011389_03740</name>
</gene>
<comment type="caution">
    <text evidence="3">The sequence shown here is derived from an EMBL/GenBank/DDBJ whole genome shotgun (WGS) entry which is preliminary data.</text>
</comment>
<evidence type="ECO:0000313" key="3">
    <source>
        <dbReference type="EMBL" id="GGC99715.1"/>
    </source>
</evidence>
<dbReference type="EMBL" id="BMIN01000001">
    <property type="protein sequence ID" value="GGC99715.1"/>
    <property type="molecule type" value="Genomic_DNA"/>
</dbReference>
<evidence type="ECO:0008006" key="5">
    <source>
        <dbReference type="Google" id="ProtNLM"/>
    </source>
</evidence>